<evidence type="ECO:0000313" key="7">
    <source>
        <dbReference type="Proteomes" id="UP000243579"/>
    </source>
</evidence>
<dbReference type="Gene3D" id="1.10.3730.20">
    <property type="match status" value="1"/>
</dbReference>
<dbReference type="GO" id="GO:0015095">
    <property type="term" value="F:magnesium ion transmembrane transporter activity"/>
    <property type="evidence" value="ECO:0007669"/>
    <property type="project" value="InterPro"/>
</dbReference>
<evidence type="ECO:0000256" key="4">
    <source>
        <dbReference type="ARBA" id="ARBA00023136"/>
    </source>
</evidence>
<evidence type="ECO:0000256" key="2">
    <source>
        <dbReference type="ARBA" id="ARBA00022692"/>
    </source>
</evidence>
<feature type="transmembrane region" description="Helical" evidence="5">
    <location>
        <begin position="163"/>
        <end position="181"/>
    </location>
</feature>
<keyword evidence="2 5" id="KW-0812">Transmembrane</keyword>
<proteinExistence type="predicted"/>
<evidence type="ECO:0000313" key="6">
    <source>
        <dbReference type="EMBL" id="OQR99706.1"/>
    </source>
</evidence>
<evidence type="ECO:0000256" key="5">
    <source>
        <dbReference type="SAM" id="Phobius"/>
    </source>
</evidence>
<dbReference type="InterPro" id="IPR008521">
    <property type="entry name" value="Mg_trans_NIPA"/>
</dbReference>
<dbReference type="InterPro" id="IPR037185">
    <property type="entry name" value="EmrE-like"/>
</dbReference>
<comment type="caution">
    <text evidence="6">The sequence shown here is derived from an EMBL/GenBank/DDBJ whole genome shotgun (WGS) entry which is preliminary data.</text>
</comment>
<dbReference type="PANTHER" id="PTHR12570">
    <property type="match status" value="1"/>
</dbReference>
<protein>
    <submittedName>
        <fullName evidence="6">Uncharacterized protein</fullName>
    </submittedName>
</protein>
<feature type="transmembrane region" description="Helical" evidence="5">
    <location>
        <begin position="95"/>
        <end position="114"/>
    </location>
</feature>
<feature type="transmembrane region" description="Helical" evidence="5">
    <location>
        <begin position="356"/>
        <end position="373"/>
    </location>
</feature>
<accession>A0A1V9ZP04</accession>
<keyword evidence="3 5" id="KW-1133">Transmembrane helix</keyword>
<sequence>METESGGLAPMRGSDNMGLPLDTTLFDAANLVGLAITILAAVVSNCGVQLQKLAHAREKPNSTSYFAQKQWMFGLMLVVIGSIGDFEALSFATQSLVATVGGGTTVVTNVLFSTYWHGESLTFRDAYGTSCILLGVLLIAISSPEDEQYNIDQLVHRFESPVVVTYILSLGVLMVYLHVLIDAEKQTPPSVHALCHFAFLTMHLQGASLSVAPTKGMALRHNRFRRFLRCHDDATANLEPTLYATVRCSDRTYPANTLQVSGIMGSLSMLLGKCASEMVKTSLEGASQFTHPTTYLFFGGMVGTILLQIHWFNEALMRGDIAVVFPIFQVFWIAFGVVGGMVFYGDLARLEFFQGVSFLLAFACILVGVYYLAQHEPYKPLVPAALLHDGARHDEGDTSFYLEQASQVLLDPATPQASGREGDSEEMLNDIRRPYRPPALLRTV</sequence>
<dbReference type="GO" id="GO:0016020">
    <property type="term" value="C:membrane"/>
    <property type="evidence" value="ECO:0007669"/>
    <property type="project" value="UniProtKB-SubCell"/>
</dbReference>
<feature type="transmembrane region" description="Helical" evidence="5">
    <location>
        <begin position="323"/>
        <end position="344"/>
    </location>
</feature>
<feature type="transmembrane region" description="Helical" evidence="5">
    <location>
        <begin position="293"/>
        <end position="311"/>
    </location>
</feature>
<dbReference type="EMBL" id="JNBR01000044">
    <property type="protein sequence ID" value="OQR99706.1"/>
    <property type="molecule type" value="Genomic_DNA"/>
</dbReference>
<comment type="subcellular location">
    <subcellularLocation>
        <location evidence="1">Membrane</location>
        <topology evidence="1">Multi-pass membrane protein</topology>
    </subcellularLocation>
</comment>
<feature type="transmembrane region" description="Helical" evidence="5">
    <location>
        <begin position="71"/>
        <end position="89"/>
    </location>
</feature>
<dbReference type="AlphaFoldDB" id="A0A1V9ZP04"/>
<feature type="transmembrane region" description="Helical" evidence="5">
    <location>
        <begin position="126"/>
        <end position="143"/>
    </location>
</feature>
<evidence type="ECO:0000256" key="3">
    <source>
        <dbReference type="ARBA" id="ARBA00022989"/>
    </source>
</evidence>
<keyword evidence="7" id="KW-1185">Reference proteome</keyword>
<dbReference type="Pfam" id="PF05653">
    <property type="entry name" value="Mg_trans_NIPA"/>
    <property type="match status" value="2"/>
</dbReference>
<feature type="transmembrane region" description="Helical" evidence="5">
    <location>
        <begin position="28"/>
        <end position="50"/>
    </location>
</feature>
<dbReference type="OrthoDB" id="165382at2759"/>
<dbReference type="SUPFAM" id="SSF103481">
    <property type="entry name" value="Multidrug resistance efflux transporter EmrE"/>
    <property type="match status" value="1"/>
</dbReference>
<organism evidence="6 7">
    <name type="scientific">Achlya hypogyna</name>
    <name type="common">Oomycete</name>
    <name type="synonym">Protoachlya hypogyna</name>
    <dbReference type="NCBI Taxonomy" id="1202772"/>
    <lineage>
        <taxon>Eukaryota</taxon>
        <taxon>Sar</taxon>
        <taxon>Stramenopiles</taxon>
        <taxon>Oomycota</taxon>
        <taxon>Saprolegniomycetes</taxon>
        <taxon>Saprolegniales</taxon>
        <taxon>Achlyaceae</taxon>
        <taxon>Achlya</taxon>
    </lineage>
</organism>
<gene>
    <name evidence="6" type="ORF">ACHHYP_04877</name>
</gene>
<dbReference type="PANTHER" id="PTHR12570:SF9">
    <property type="entry name" value="MAGNESIUM TRANSPORTER NIPA8-RELATED"/>
    <property type="match status" value="1"/>
</dbReference>
<evidence type="ECO:0000256" key="1">
    <source>
        <dbReference type="ARBA" id="ARBA00004141"/>
    </source>
</evidence>
<keyword evidence="4 5" id="KW-0472">Membrane</keyword>
<dbReference type="Proteomes" id="UP000243579">
    <property type="component" value="Unassembled WGS sequence"/>
</dbReference>
<name>A0A1V9ZP04_ACHHY</name>
<reference evidence="6 7" key="1">
    <citation type="journal article" date="2014" name="Genome Biol. Evol.">
        <title>The secreted proteins of Achlya hypogyna and Thraustotheca clavata identify the ancestral oomycete secretome and reveal gene acquisitions by horizontal gene transfer.</title>
        <authorList>
            <person name="Misner I."/>
            <person name="Blouin N."/>
            <person name="Leonard G."/>
            <person name="Richards T.A."/>
            <person name="Lane C.E."/>
        </authorList>
    </citation>
    <scope>NUCLEOTIDE SEQUENCE [LARGE SCALE GENOMIC DNA]</scope>
    <source>
        <strain evidence="6 7">ATCC 48635</strain>
    </source>
</reference>